<organism evidence="1 2">
    <name type="scientific">Puccinia sorghi</name>
    <dbReference type="NCBI Taxonomy" id="27349"/>
    <lineage>
        <taxon>Eukaryota</taxon>
        <taxon>Fungi</taxon>
        <taxon>Dikarya</taxon>
        <taxon>Basidiomycota</taxon>
        <taxon>Pucciniomycotina</taxon>
        <taxon>Pucciniomycetes</taxon>
        <taxon>Pucciniales</taxon>
        <taxon>Pucciniaceae</taxon>
        <taxon>Puccinia</taxon>
    </lineage>
</organism>
<dbReference type="EMBL" id="LAVV01009954">
    <property type="protein sequence ID" value="KNZ49759.1"/>
    <property type="molecule type" value="Genomic_DNA"/>
</dbReference>
<name>A0A0L6UML0_9BASI</name>
<gene>
    <name evidence="1" type="ORF">VP01_480g10</name>
</gene>
<protein>
    <submittedName>
        <fullName evidence="1">Uncharacterized protein</fullName>
    </submittedName>
</protein>
<evidence type="ECO:0000313" key="1">
    <source>
        <dbReference type="EMBL" id="KNZ49759.1"/>
    </source>
</evidence>
<dbReference type="AlphaFoldDB" id="A0A0L6UML0"/>
<proteinExistence type="predicted"/>
<dbReference type="VEuPathDB" id="FungiDB:VP01_480g10"/>
<accession>A0A0L6UML0</accession>
<dbReference type="STRING" id="27349.A0A0L6UML0"/>
<keyword evidence="2" id="KW-1185">Reference proteome</keyword>
<sequence>MATAENTKPASRICVWQASLLADVFSGNSAPITPQDEEAHVSGVDFELFDAIKVPSPRLEQDRASYLVVLVGNHPAGITEVPLFSELQTHPSTVILHPSSTCLQPQEEGHDGHKIFQAINSTSFPIGSLKTHSSAFLLRVSQNASIELWKPASIAAVSQQSGSSKIWAVYQHDIKCADVDEAEWEYSEEWALRMADKPECGGVLGEIFDDGEERRGRTNLSVNRGGLKSRPVEPMVEDAKGQAMMALRQMALVLRVVLYGGWM</sequence>
<dbReference type="Proteomes" id="UP000037035">
    <property type="component" value="Unassembled WGS sequence"/>
</dbReference>
<evidence type="ECO:0000313" key="2">
    <source>
        <dbReference type="Proteomes" id="UP000037035"/>
    </source>
</evidence>
<comment type="caution">
    <text evidence="1">The sequence shown here is derived from an EMBL/GenBank/DDBJ whole genome shotgun (WGS) entry which is preliminary data.</text>
</comment>
<reference evidence="1 2" key="1">
    <citation type="submission" date="2015-08" db="EMBL/GenBank/DDBJ databases">
        <title>Next Generation Sequencing and Analysis of the Genome of Puccinia sorghi L Schw, the Causal Agent of Maize Common Rust.</title>
        <authorList>
            <person name="Rochi L."/>
            <person name="Burguener G."/>
            <person name="Darino M."/>
            <person name="Turjanski A."/>
            <person name="Kreff E."/>
            <person name="Dieguez M.J."/>
            <person name="Sacco F."/>
        </authorList>
    </citation>
    <scope>NUCLEOTIDE SEQUENCE [LARGE SCALE GENOMIC DNA]</scope>
    <source>
        <strain evidence="1 2">RO10H11247</strain>
    </source>
</reference>